<dbReference type="SMART" id="SM00382">
    <property type="entry name" value="AAA"/>
    <property type="match status" value="1"/>
</dbReference>
<dbReference type="PANTHER" id="PTHR30258">
    <property type="entry name" value="TYPE II SECRETION SYSTEM PROTEIN GSPE-RELATED"/>
    <property type="match status" value="1"/>
</dbReference>
<dbReference type="PANTHER" id="PTHR30258:SF2">
    <property type="entry name" value="COMG OPERON PROTEIN 1"/>
    <property type="match status" value="1"/>
</dbReference>
<evidence type="ECO:0000313" key="5">
    <source>
        <dbReference type="EMBL" id="OHA04052.1"/>
    </source>
</evidence>
<protein>
    <recommendedName>
        <fullName evidence="4">Bacterial type II secretion system protein E domain-containing protein</fullName>
    </recommendedName>
</protein>
<dbReference type="GO" id="GO:0016887">
    <property type="term" value="F:ATP hydrolysis activity"/>
    <property type="evidence" value="ECO:0007669"/>
    <property type="project" value="TreeGrafter"/>
</dbReference>
<proteinExistence type="inferred from homology"/>
<evidence type="ECO:0000313" key="6">
    <source>
        <dbReference type="Proteomes" id="UP000177811"/>
    </source>
</evidence>
<dbReference type="Proteomes" id="UP000177811">
    <property type="component" value="Unassembled WGS sequence"/>
</dbReference>
<dbReference type="EMBL" id="MHQL01000002">
    <property type="protein sequence ID" value="OHA04052.1"/>
    <property type="molecule type" value="Genomic_DNA"/>
</dbReference>
<organism evidence="5 6">
    <name type="scientific">Candidatus Sungbacteria bacterium RIFCSPHIGHO2_02_FULL_51_29</name>
    <dbReference type="NCBI Taxonomy" id="1802273"/>
    <lineage>
        <taxon>Bacteria</taxon>
        <taxon>Candidatus Sungiibacteriota</taxon>
    </lineage>
</organism>
<sequence length="439" mass="48653">MYKSLPEDLGSISGEITVSEARLEHYRNLITTPESITPLINAVIYKSVTEVLELIIGGALKLNASDIHIEPQPEAIRLRYRLDGVLHDVAFLPAPTYKFILSRIKLISGILLNIKERGQDGRFTIRASGNELEVRVSTLPGPDGENIVMRLLDPKTISLALEDLGMQPWVEERMRKELEKPNGMILTTGPTGSGKTTTLYAFIKKVYTPETKIITLENPIEYHLRGIEQTQIDVRRGYDFASGLRSILRQDPDVILVGEIRDLETAETALHAALTGHLVFSTLHTNDAAGTIPRLIDIGVKPNIIAPAINVAMAQRLVRRLCPVCRTPHEPTPDERAVIVQAIEDMPAGLPRPELSAISIFSANEKGCTACELGYKNRISVFEIILVDDELEKIIKTSPTVAEMREAMKRQGQITMKQDGVLKVLRGVTDLAEVRRVIG</sequence>
<feature type="domain" description="Bacterial type II secretion system protein E" evidence="4">
    <location>
        <begin position="248"/>
        <end position="262"/>
    </location>
</feature>
<reference evidence="5 6" key="1">
    <citation type="journal article" date="2016" name="Nat. Commun.">
        <title>Thousands of microbial genomes shed light on interconnected biogeochemical processes in an aquifer system.</title>
        <authorList>
            <person name="Anantharaman K."/>
            <person name="Brown C.T."/>
            <person name="Hug L.A."/>
            <person name="Sharon I."/>
            <person name="Castelle C.J."/>
            <person name="Probst A.J."/>
            <person name="Thomas B.C."/>
            <person name="Singh A."/>
            <person name="Wilkins M.J."/>
            <person name="Karaoz U."/>
            <person name="Brodie E.L."/>
            <person name="Williams K.H."/>
            <person name="Hubbard S.S."/>
            <person name="Banfield J.F."/>
        </authorList>
    </citation>
    <scope>NUCLEOTIDE SEQUENCE [LARGE SCALE GENOMIC DNA]</scope>
</reference>
<evidence type="ECO:0000256" key="3">
    <source>
        <dbReference type="ARBA" id="ARBA00022840"/>
    </source>
</evidence>
<dbReference type="AlphaFoldDB" id="A0A1G2KZW6"/>
<name>A0A1G2KZW6_9BACT</name>
<evidence type="ECO:0000256" key="1">
    <source>
        <dbReference type="ARBA" id="ARBA00006611"/>
    </source>
</evidence>
<dbReference type="Gene3D" id="3.40.50.300">
    <property type="entry name" value="P-loop containing nucleotide triphosphate hydrolases"/>
    <property type="match status" value="1"/>
</dbReference>
<dbReference type="Gene3D" id="3.30.450.90">
    <property type="match status" value="1"/>
</dbReference>
<dbReference type="GO" id="GO:0005524">
    <property type="term" value="F:ATP binding"/>
    <property type="evidence" value="ECO:0007669"/>
    <property type="project" value="UniProtKB-KW"/>
</dbReference>
<dbReference type="Pfam" id="PF00437">
    <property type="entry name" value="T2SSE"/>
    <property type="match status" value="1"/>
</dbReference>
<evidence type="ECO:0000256" key="2">
    <source>
        <dbReference type="ARBA" id="ARBA00022741"/>
    </source>
</evidence>
<dbReference type="InterPro" id="IPR027417">
    <property type="entry name" value="P-loop_NTPase"/>
</dbReference>
<comment type="similarity">
    <text evidence="1">Belongs to the GSP E family.</text>
</comment>
<dbReference type="InterPro" id="IPR003593">
    <property type="entry name" value="AAA+_ATPase"/>
</dbReference>
<keyword evidence="2" id="KW-0547">Nucleotide-binding</keyword>
<dbReference type="InterPro" id="IPR001482">
    <property type="entry name" value="T2SS/T4SS_dom"/>
</dbReference>
<gene>
    <name evidence="5" type="ORF">A3C16_04280</name>
</gene>
<dbReference type="SUPFAM" id="SSF52540">
    <property type="entry name" value="P-loop containing nucleoside triphosphate hydrolases"/>
    <property type="match status" value="1"/>
</dbReference>
<accession>A0A1G2KZW6</accession>
<dbReference type="GO" id="GO:0005886">
    <property type="term" value="C:plasma membrane"/>
    <property type="evidence" value="ECO:0007669"/>
    <property type="project" value="TreeGrafter"/>
</dbReference>
<comment type="caution">
    <text evidence="5">The sequence shown here is derived from an EMBL/GenBank/DDBJ whole genome shotgun (WGS) entry which is preliminary data.</text>
</comment>
<evidence type="ECO:0000259" key="4">
    <source>
        <dbReference type="PROSITE" id="PS00662"/>
    </source>
</evidence>
<dbReference type="PROSITE" id="PS00662">
    <property type="entry name" value="T2SP_E"/>
    <property type="match status" value="1"/>
</dbReference>
<keyword evidence="3" id="KW-0067">ATP-binding</keyword>
<dbReference type="CDD" id="cd01129">
    <property type="entry name" value="PulE-GspE-like"/>
    <property type="match status" value="1"/>
</dbReference>